<organism evidence="5 6">
    <name type="scientific">Acacia crassicarpa</name>
    <name type="common">northern wattle</name>
    <dbReference type="NCBI Taxonomy" id="499986"/>
    <lineage>
        <taxon>Eukaryota</taxon>
        <taxon>Viridiplantae</taxon>
        <taxon>Streptophyta</taxon>
        <taxon>Embryophyta</taxon>
        <taxon>Tracheophyta</taxon>
        <taxon>Spermatophyta</taxon>
        <taxon>Magnoliopsida</taxon>
        <taxon>eudicotyledons</taxon>
        <taxon>Gunneridae</taxon>
        <taxon>Pentapetalae</taxon>
        <taxon>rosids</taxon>
        <taxon>fabids</taxon>
        <taxon>Fabales</taxon>
        <taxon>Fabaceae</taxon>
        <taxon>Caesalpinioideae</taxon>
        <taxon>mimosoid clade</taxon>
        <taxon>Acacieae</taxon>
        <taxon>Acacia</taxon>
    </lineage>
</organism>
<feature type="signal peptide" evidence="3">
    <location>
        <begin position="1"/>
        <end position="25"/>
    </location>
</feature>
<sequence>MAKFVSLGLALLLSFLLATIFFAEARPTPNVAGQPICTIIHGVEQGETCTSIIAQRSNLDTPHFLQINPNINCEHIFVGQWVCVDGKVV</sequence>
<dbReference type="PANTHER" id="PTHR34997:SF1">
    <property type="entry name" value="PEPTIDOGLYCAN-BINDING LYSIN DOMAIN"/>
    <property type="match status" value="1"/>
</dbReference>
<evidence type="ECO:0000256" key="3">
    <source>
        <dbReference type="SAM" id="SignalP"/>
    </source>
</evidence>
<feature type="domain" description="LysM" evidence="4">
    <location>
        <begin position="39"/>
        <end position="84"/>
    </location>
</feature>
<dbReference type="PANTHER" id="PTHR34997">
    <property type="entry name" value="AM15"/>
    <property type="match status" value="1"/>
</dbReference>
<dbReference type="GO" id="GO:0008061">
    <property type="term" value="F:chitin binding"/>
    <property type="evidence" value="ECO:0007669"/>
    <property type="project" value="UniProtKB-KW"/>
</dbReference>
<dbReference type="EMBL" id="JAWXYG010000005">
    <property type="protein sequence ID" value="KAK4271436.1"/>
    <property type="molecule type" value="Genomic_DNA"/>
</dbReference>
<dbReference type="Pfam" id="PF01476">
    <property type="entry name" value="LysM"/>
    <property type="match status" value="1"/>
</dbReference>
<dbReference type="PROSITE" id="PS51782">
    <property type="entry name" value="LYSM"/>
    <property type="match status" value="1"/>
</dbReference>
<comment type="caution">
    <text evidence="5">The sequence shown here is derived from an EMBL/GenBank/DDBJ whole genome shotgun (WGS) entry which is preliminary data.</text>
</comment>
<proteinExistence type="predicted"/>
<dbReference type="InterPro" id="IPR036779">
    <property type="entry name" value="LysM_dom_sf"/>
</dbReference>
<dbReference type="InterPro" id="IPR052210">
    <property type="entry name" value="LysM1-like"/>
</dbReference>
<dbReference type="Gene3D" id="3.10.350.10">
    <property type="entry name" value="LysM domain"/>
    <property type="match status" value="1"/>
</dbReference>
<accession>A0AAE1MSE3</accession>
<dbReference type="Proteomes" id="UP001293593">
    <property type="component" value="Unassembled WGS sequence"/>
</dbReference>
<keyword evidence="1" id="KW-0147">Chitin-binding</keyword>
<dbReference type="InterPro" id="IPR018392">
    <property type="entry name" value="LysM"/>
</dbReference>
<reference evidence="5" key="1">
    <citation type="submission" date="2023-10" db="EMBL/GenBank/DDBJ databases">
        <title>Chromosome-level genome of the transformable northern wattle, Acacia crassicarpa.</title>
        <authorList>
            <person name="Massaro I."/>
            <person name="Sinha N.R."/>
            <person name="Poethig S."/>
            <person name="Leichty A.R."/>
        </authorList>
    </citation>
    <scope>NUCLEOTIDE SEQUENCE</scope>
    <source>
        <strain evidence="5">Acra3RX</strain>
        <tissue evidence="5">Leaf</tissue>
    </source>
</reference>
<feature type="chain" id="PRO_5042254466" description="LysM domain-containing protein" evidence="3">
    <location>
        <begin position="26"/>
        <end position="89"/>
    </location>
</feature>
<evidence type="ECO:0000256" key="2">
    <source>
        <dbReference type="ARBA" id="ARBA00023026"/>
    </source>
</evidence>
<evidence type="ECO:0000313" key="5">
    <source>
        <dbReference type="EMBL" id="KAK4271436.1"/>
    </source>
</evidence>
<protein>
    <recommendedName>
        <fullName evidence="4">LysM domain-containing protein</fullName>
    </recommendedName>
</protein>
<evidence type="ECO:0000313" key="6">
    <source>
        <dbReference type="Proteomes" id="UP001293593"/>
    </source>
</evidence>
<keyword evidence="3" id="KW-0732">Signal</keyword>
<keyword evidence="6" id="KW-1185">Reference proteome</keyword>
<name>A0AAE1MSE3_9FABA</name>
<dbReference type="CDD" id="cd00118">
    <property type="entry name" value="LysM"/>
    <property type="match status" value="1"/>
</dbReference>
<evidence type="ECO:0000259" key="4">
    <source>
        <dbReference type="PROSITE" id="PS51782"/>
    </source>
</evidence>
<dbReference type="AlphaFoldDB" id="A0AAE1MSE3"/>
<keyword evidence="2" id="KW-0843">Virulence</keyword>
<evidence type="ECO:0000256" key="1">
    <source>
        <dbReference type="ARBA" id="ARBA00022669"/>
    </source>
</evidence>
<gene>
    <name evidence="5" type="ORF">QN277_020135</name>
</gene>
<dbReference type="SUPFAM" id="SSF54106">
    <property type="entry name" value="LysM domain"/>
    <property type="match status" value="1"/>
</dbReference>